<name>A0A6J4JL37_9SPHI</name>
<accession>A0A6J4JL37</accession>
<dbReference type="EMBL" id="CADCTQ010000316">
    <property type="protein sequence ID" value="CAA9281354.1"/>
    <property type="molecule type" value="Genomic_DNA"/>
</dbReference>
<feature type="compositionally biased region" description="Polar residues" evidence="1">
    <location>
        <begin position="64"/>
        <end position="83"/>
    </location>
</feature>
<dbReference type="AlphaFoldDB" id="A0A6J4JL37"/>
<feature type="signal peptide" evidence="2">
    <location>
        <begin position="1"/>
        <end position="29"/>
    </location>
</feature>
<evidence type="ECO:0000256" key="2">
    <source>
        <dbReference type="SAM" id="SignalP"/>
    </source>
</evidence>
<feature type="region of interest" description="Disordered" evidence="1">
    <location>
        <begin position="34"/>
        <end position="117"/>
    </location>
</feature>
<keyword evidence="2" id="KW-0732">Signal</keyword>
<evidence type="ECO:0000256" key="1">
    <source>
        <dbReference type="SAM" id="MobiDB-lite"/>
    </source>
</evidence>
<sequence>MKTVSETIYKLYKRAAVLVIALACTGLYACGDKAGNDADSTEANATSEQDTFKIRTDEGAGFSMDTSATPSQGVDLDSTTSTTEPRREFPTQEKEENKKAIEAQSPEKPAAKGTGNQ</sequence>
<feature type="compositionally biased region" description="Basic and acidic residues" evidence="1">
    <location>
        <begin position="84"/>
        <end position="101"/>
    </location>
</feature>
<proteinExistence type="predicted"/>
<reference evidence="3" key="1">
    <citation type="submission" date="2020-02" db="EMBL/GenBank/DDBJ databases">
        <authorList>
            <person name="Meier V. D."/>
        </authorList>
    </citation>
    <scope>NUCLEOTIDE SEQUENCE</scope>
    <source>
        <strain evidence="3">AVDCRST_MAG56</strain>
    </source>
</reference>
<organism evidence="3">
    <name type="scientific">uncultured Cytophagales bacterium</name>
    <dbReference type="NCBI Taxonomy" id="158755"/>
    <lineage>
        <taxon>Bacteria</taxon>
        <taxon>Pseudomonadati</taxon>
        <taxon>Bacteroidota</taxon>
        <taxon>Sphingobacteriia</taxon>
        <taxon>Sphingobacteriales</taxon>
        <taxon>environmental samples</taxon>
    </lineage>
</organism>
<gene>
    <name evidence="3" type="ORF">AVDCRST_MAG56-3759</name>
</gene>
<evidence type="ECO:0000313" key="3">
    <source>
        <dbReference type="EMBL" id="CAA9281354.1"/>
    </source>
</evidence>
<protein>
    <submittedName>
        <fullName evidence="3">Uncharacterized protein</fullName>
    </submittedName>
</protein>
<feature type="chain" id="PRO_5026923631" evidence="2">
    <location>
        <begin position="30"/>
        <end position="117"/>
    </location>
</feature>
<dbReference type="PROSITE" id="PS51257">
    <property type="entry name" value="PROKAR_LIPOPROTEIN"/>
    <property type="match status" value="1"/>
</dbReference>